<evidence type="ECO:0000259" key="2">
    <source>
        <dbReference type="PROSITE" id="PS51729"/>
    </source>
</evidence>
<dbReference type="InterPro" id="IPR016181">
    <property type="entry name" value="Acyl_CoA_acyltransferase"/>
</dbReference>
<accession>A0A4Y8M4G9</accession>
<dbReference type="PROSITE" id="PS51729">
    <property type="entry name" value="GNAT_YJDJ"/>
    <property type="match status" value="1"/>
</dbReference>
<sequence length="91" mass="10459">MIIINEDKNSFYVGEKDKRDAEIHYVPSGNSTIIVDHTFVSDSMRGQGVGQALVRRIVEFARKEGIKIMPLCPFTKSQFDRHKDYDDVLLK</sequence>
<dbReference type="RefSeq" id="WP_135151195.1">
    <property type="nucleotide sequence ID" value="NZ_SOMN01000004.1"/>
</dbReference>
<dbReference type="EMBL" id="SOMN01000004">
    <property type="protein sequence ID" value="TFE29503.1"/>
    <property type="molecule type" value="Genomic_DNA"/>
</dbReference>
<keyword evidence="3" id="KW-0808">Transferase</keyword>
<dbReference type="CDD" id="cd04301">
    <property type="entry name" value="NAT_SF"/>
    <property type="match status" value="1"/>
</dbReference>
<dbReference type="PANTHER" id="PTHR31435:SF10">
    <property type="entry name" value="BSR4717 PROTEIN"/>
    <property type="match status" value="1"/>
</dbReference>
<evidence type="ECO:0000259" key="1">
    <source>
        <dbReference type="PROSITE" id="PS51186"/>
    </source>
</evidence>
<feature type="domain" description="N-acetyltransferase" evidence="1">
    <location>
        <begin position="1"/>
        <end position="91"/>
    </location>
</feature>
<name>A0A4Y8M4G9_9BACL</name>
<dbReference type="OrthoDB" id="9793389at2"/>
<dbReference type="AlphaFoldDB" id="A0A4Y8M4G9"/>
<proteinExistence type="predicted"/>
<dbReference type="Gene3D" id="3.40.630.30">
    <property type="match status" value="1"/>
</dbReference>
<dbReference type="Pfam" id="PF14542">
    <property type="entry name" value="Acetyltransf_CG"/>
    <property type="match status" value="1"/>
</dbReference>
<dbReference type="Proteomes" id="UP000297900">
    <property type="component" value="Unassembled WGS sequence"/>
</dbReference>
<reference evidence="3 4" key="1">
    <citation type="submission" date="2019-03" db="EMBL/GenBank/DDBJ databases">
        <title>Cohnella endophytica sp. nov., a novel endophytic bacterium isolated from bark of Sonneratia apetala.</title>
        <authorList>
            <person name="Tuo L."/>
        </authorList>
    </citation>
    <scope>NUCLEOTIDE SEQUENCE [LARGE SCALE GENOMIC DNA]</scope>
    <source>
        <strain evidence="3 4">CCTCC AB 208254</strain>
    </source>
</reference>
<protein>
    <submittedName>
        <fullName evidence="3">N-acetyltransferase</fullName>
    </submittedName>
</protein>
<keyword evidence="4" id="KW-1185">Reference proteome</keyword>
<feature type="domain" description="N-acetyltransferase" evidence="2">
    <location>
        <begin position="3"/>
        <end position="90"/>
    </location>
</feature>
<evidence type="ECO:0000313" key="4">
    <source>
        <dbReference type="Proteomes" id="UP000297900"/>
    </source>
</evidence>
<dbReference type="PROSITE" id="PS51186">
    <property type="entry name" value="GNAT"/>
    <property type="match status" value="1"/>
</dbReference>
<organism evidence="3 4">
    <name type="scientific">Cohnella luojiensis</name>
    <dbReference type="NCBI Taxonomy" id="652876"/>
    <lineage>
        <taxon>Bacteria</taxon>
        <taxon>Bacillati</taxon>
        <taxon>Bacillota</taxon>
        <taxon>Bacilli</taxon>
        <taxon>Bacillales</taxon>
        <taxon>Paenibacillaceae</taxon>
        <taxon>Cohnella</taxon>
    </lineage>
</organism>
<dbReference type="InterPro" id="IPR031165">
    <property type="entry name" value="GNAT_YJDJ"/>
</dbReference>
<evidence type="ECO:0000313" key="3">
    <source>
        <dbReference type="EMBL" id="TFE29503.1"/>
    </source>
</evidence>
<dbReference type="PANTHER" id="PTHR31435">
    <property type="entry name" value="PROTEIN NATD1"/>
    <property type="match status" value="1"/>
</dbReference>
<gene>
    <name evidence="3" type="ORF">E2980_05790</name>
</gene>
<comment type="caution">
    <text evidence="3">The sequence shown here is derived from an EMBL/GenBank/DDBJ whole genome shotgun (WGS) entry which is preliminary data.</text>
</comment>
<dbReference type="InterPro" id="IPR000182">
    <property type="entry name" value="GNAT_dom"/>
</dbReference>
<dbReference type="InterPro" id="IPR045057">
    <property type="entry name" value="Gcn5-rel_NAT"/>
</dbReference>
<dbReference type="SUPFAM" id="SSF55729">
    <property type="entry name" value="Acyl-CoA N-acyltransferases (Nat)"/>
    <property type="match status" value="1"/>
</dbReference>
<dbReference type="GO" id="GO:0016747">
    <property type="term" value="F:acyltransferase activity, transferring groups other than amino-acyl groups"/>
    <property type="evidence" value="ECO:0007669"/>
    <property type="project" value="InterPro"/>
</dbReference>